<dbReference type="SUPFAM" id="SSF51445">
    <property type="entry name" value="(Trans)glycosidases"/>
    <property type="match status" value="1"/>
</dbReference>
<organism evidence="1 2">
    <name type="scientific">Candidatus Daviesbacteria bacterium GW2011_GWA2_40_9</name>
    <dbReference type="NCBI Taxonomy" id="1618424"/>
    <lineage>
        <taxon>Bacteria</taxon>
        <taxon>Candidatus Daviesiibacteriota</taxon>
    </lineage>
</organism>
<evidence type="ECO:0000313" key="1">
    <source>
        <dbReference type="EMBL" id="KKR82425.1"/>
    </source>
</evidence>
<gene>
    <name evidence="1" type="ORF">UU29_C0013G0013</name>
</gene>
<evidence type="ECO:0000313" key="2">
    <source>
        <dbReference type="Proteomes" id="UP000034601"/>
    </source>
</evidence>
<dbReference type="InterPro" id="IPR017853">
    <property type="entry name" value="GH"/>
</dbReference>
<sequence>MKNIWGKINRQQGRKLQLTLVFSAFGLLIFLAGVTALPFKDRLLTSLYPKPISEAAPPIPMKIGFNTTGITHYGYTEALPYAPASHIEADLTEIKRMGGTIVRVAAANKYISAEESARRLDIFLTTAESYSISAIVFFAGLIKDDTGLYPQNIESYYTNNWNGMFFLNHDFFAEGYKTTYLPYLQSIISFNKHHPNIYAWEIGNEFKDDTSPSTLINFMADVSSQIKAADPNHPVSSGMINAAHAGLTPQKLYASLPNLDIVTVHAYNGDRAGSADITWAVKNRKKAIIEEAGFAGSSDRSALIRTEIDYWKSLGASAFIQWGFMAKGLNDNGNGDKSLGMDSIWHTDYDPLASVYQNFSNLRPKIK</sequence>
<name>A0A0G0WDR6_9BACT</name>
<proteinExistence type="predicted"/>
<reference evidence="1 2" key="1">
    <citation type="journal article" date="2015" name="Nature">
        <title>rRNA introns, odd ribosomes, and small enigmatic genomes across a large radiation of phyla.</title>
        <authorList>
            <person name="Brown C.T."/>
            <person name="Hug L.A."/>
            <person name="Thomas B.C."/>
            <person name="Sharon I."/>
            <person name="Castelle C.J."/>
            <person name="Singh A."/>
            <person name="Wilkins M.J."/>
            <person name="Williams K.H."/>
            <person name="Banfield J.F."/>
        </authorList>
    </citation>
    <scope>NUCLEOTIDE SEQUENCE [LARGE SCALE GENOMIC DNA]</scope>
</reference>
<dbReference type="Gene3D" id="3.20.20.80">
    <property type="entry name" value="Glycosidases"/>
    <property type="match status" value="1"/>
</dbReference>
<dbReference type="Proteomes" id="UP000034601">
    <property type="component" value="Unassembled WGS sequence"/>
</dbReference>
<dbReference type="EMBL" id="LCAB01000013">
    <property type="protein sequence ID" value="KKR82425.1"/>
    <property type="molecule type" value="Genomic_DNA"/>
</dbReference>
<evidence type="ECO:0008006" key="3">
    <source>
        <dbReference type="Google" id="ProtNLM"/>
    </source>
</evidence>
<comment type="caution">
    <text evidence="1">The sequence shown here is derived from an EMBL/GenBank/DDBJ whole genome shotgun (WGS) entry which is preliminary data.</text>
</comment>
<protein>
    <recommendedName>
        <fullName evidence="3">Glycoside hydrolase family 5 domain-containing protein</fullName>
    </recommendedName>
</protein>
<dbReference type="AlphaFoldDB" id="A0A0G0WDR6"/>
<accession>A0A0G0WDR6</accession>